<protein>
    <submittedName>
        <fullName evidence="1">Uncharacterized protein</fullName>
    </submittedName>
</protein>
<gene>
    <name evidence="1" type="ORF">SAMN05421544_102140</name>
</gene>
<sequence>MELEKTKQLVEYFEDRIVTAFQSIRFNRFL</sequence>
<organism evidence="1 2">
    <name type="scientific">Riemerella columbipharyngis</name>
    <dbReference type="NCBI Taxonomy" id="1071918"/>
    <lineage>
        <taxon>Bacteria</taxon>
        <taxon>Pseudomonadati</taxon>
        <taxon>Bacteroidota</taxon>
        <taxon>Flavobacteriia</taxon>
        <taxon>Flavobacteriales</taxon>
        <taxon>Weeksellaceae</taxon>
        <taxon>Riemerella</taxon>
    </lineage>
</organism>
<proteinExistence type="predicted"/>
<evidence type="ECO:0000313" key="1">
    <source>
        <dbReference type="EMBL" id="SDE03775.1"/>
    </source>
</evidence>
<dbReference type="EMBL" id="FNAS01000002">
    <property type="protein sequence ID" value="SDE03775.1"/>
    <property type="molecule type" value="Genomic_DNA"/>
</dbReference>
<reference evidence="1 2" key="1">
    <citation type="submission" date="2016-10" db="EMBL/GenBank/DDBJ databases">
        <authorList>
            <person name="de Groot N.N."/>
        </authorList>
    </citation>
    <scope>NUCLEOTIDE SEQUENCE [LARGE SCALE GENOMIC DNA]</scope>
    <source>
        <strain evidence="1 2">DSM 24015</strain>
    </source>
</reference>
<evidence type="ECO:0000313" key="2">
    <source>
        <dbReference type="Proteomes" id="UP000198517"/>
    </source>
</evidence>
<dbReference type="Proteomes" id="UP000198517">
    <property type="component" value="Unassembled WGS sequence"/>
</dbReference>
<dbReference type="AlphaFoldDB" id="A0A1G6ZPK3"/>
<name>A0A1G6ZPK3_9FLAO</name>
<accession>A0A1G6ZPK3</accession>
<keyword evidence="2" id="KW-1185">Reference proteome</keyword>
<dbReference type="STRING" id="1071918.SAMN05421544_102140"/>